<sequence>MSTELYQTVYNFFTTFPIEHITAFSVIYQIMEDEPLIQQDVLREIVNRAIDASTNIYSNDLIAQNKLLKIPIQTVTPLVKYNNVKGRRRNGKTDYVYKLTGAFYKQNRNQTVVCLWT</sequence>
<proteinExistence type="predicted"/>
<dbReference type="Proteomes" id="UP000266861">
    <property type="component" value="Unassembled WGS sequence"/>
</dbReference>
<keyword evidence="2" id="KW-1185">Reference proteome</keyword>
<dbReference type="AlphaFoldDB" id="A0A397GSW0"/>
<name>A0A397GSW0_9GLOM</name>
<organism evidence="1 2">
    <name type="scientific">Diversispora epigaea</name>
    <dbReference type="NCBI Taxonomy" id="1348612"/>
    <lineage>
        <taxon>Eukaryota</taxon>
        <taxon>Fungi</taxon>
        <taxon>Fungi incertae sedis</taxon>
        <taxon>Mucoromycota</taxon>
        <taxon>Glomeromycotina</taxon>
        <taxon>Glomeromycetes</taxon>
        <taxon>Diversisporales</taxon>
        <taxon>Diversisporaceae</taxon>
        <taxon>Diversispora</taxon>
    </lineage>
</organism>
<dbReference type="OrthoDB" id="2361517at2759"/>
<evidence type="ECO:0000313" key="2">
    <source>
        <dbReference type="Proteomes" id="UP000266861"/>
    </source>
</evidence>
<reference evidence="1 2" key="1">
    <citation type="submission" date="2018-08" db="EMBL/GenBank/DDBJ databases">
        <title>Genome and evolution of the arbuscular mycorrhizal fungus Diversispora epigaea (formerly Glomus versiforme) and its bacterial endosymbionts.</title>
        <authorList>
            <person name="Sun X."/>
            <person name="Fei Z."/>
            <person name="Harrison M."/>
        </authorList>
    </citation>
    <scope>NUCLEOTIDE SEQUENCE [LARGE SCALE GENOMIC DNA]</scope>
    <source>
        <strain evidence="1 2">IT104</strain>
    </source>
</reference>
<accession>A0A397GSW0</accession>
<protein>
    <submittedName>
        <fullName evidence="1">Uncharacterized protein</fullName>
    </submittedName>
</protein>
<dbReference type="EMBL" id="PQFF01000421">
    <property type="protein sequence ID" value="RHZ51150.1"/>
    <property type="molecule type" value="Genomic_DNA"/>
</dbReference>
<comment type="caution">
    <text evidence="1">The sequence shown here is derived from an EMBL/GenBank/DDBJ whole genome shotgun (WGS) entry which is preliminary data.</text>
</comment>
<evidence type="ECO:0000313" key="1">
    <source>
        <dbReference type="EMBL" id="RHZ51150.1"/>
    </source>
</evidence>
<gene>
    <name evidence="1" type="ORF">Glove_482g93</name>
</gene>